<keyword evidence="2" id="KW-1185">Reference proteome</keyword>
<dbReference type="AlphaFoldDB" id="A0A4R4E6X4"/>
<gene>
    <name evidence="1" type="ORF">E0486_05710</name>
</gene>
<name>A0A4R4E6X4_9BACT</name>
<evidence type="ECO:0000313" key="2">
    <source>
        <dbReference type="Proteomes" id="UP000295164"/>
    </source>
</evidence>
<accession>A0A4R4E6X4</accession>
<protein>
    <submittedName>
        <fullName evidence="1">Uncharacterized protein</fullName>
    </submittedName>
</protein>
<comment type="caution">
    <text evidence="1">The sequence shown here is derived from an EMBL/GenBank/DDBJ whole genome shotgun (WGS) entry which is preliminary data.</text>
</comment>
<proteinExistence type="predicted"/>
<dbReference type="EMBL" id="SKFH01000006">
    <property type="protein sequence ID" value="TCZ73455.1"/>
    <property type="molecule type" value="Genomic_DNA"/>
</dbReference>
<sequence>MLDRIKINITNHETIASITSIVLNSPKTSNVKHTPTGFTANYANLRVIARAKSLTIAGSITKFGLEYNSLNADKVTNIQNIQAIAGELNLPLSTPISELEFGFNIPVRHNPSTYLEAMEMAKGYAKYFGHTNKQRVFMKDTIYLRFYNKTEHFRGSLTVNTGIPFDLKVLRYEVRLLNLNVSPQRPDFTLASLQSCKVQNHLVALWAREFSKIIFESLKLPAIPLQSPKDVYAHLILKGIEAYGGLKNVFAIINAQMPKNYVYASRTKSKLTELYSDVNLSEECEFATELAQKVAFTACYYIAQQINASQAI</sequence>
<dbReference type="RefSeq" id="WP_131851185.1">
    <property type="nucleotide sequence ID" value="NZ_SKFH01000006.1"/>
</dbReference>
<evidence type="ECO:0000313" key="1">
    <source>
        <dbReference type="EMBL" id="TCZ73455.1"/>
    </source>
</evidence>
<organism evidence="1 2">
    <name type="scientific">Flaviaesturariibacter aridisoli</name>
    <dbReference type="NCBI Taxonomy" id="2545761"/>
    <lineage>
        <taxon>Bacteria</taxon>
        <taxon>Pseudomonadati</taxon>
        <taxon>Bacteroidota</taxon>
        <taxon>Chitinophagia</taxon>
        <taxon>Chitinophagales</taxon>
        <taxon>Chitinophagaceae</taxon>
        <taxon>Flaviaestuariibacter</taxon>
    </lineage>
</organism>
<dbReference type="OrthoDB" id="795069at2"/>
<reference evidence="1 2" key="1">
    <citation type="submission" date="2019-03" db="EMBL/GenBank/DDBJ databases">
        <authorList>
            <person name="Kim M.K.M."/>
        </authorList>
    </citation>
    <scope>NUCLEOTIDE SEQUENCE [LARGE SCALE GENOMIC DNA]</scope>
    <source>
        <strain evidence="1 2">17J68-15</strain>
    </source>
</reference>
<dbReference type="Proteomes" id="UP000295164">
    <property type="component" value="Unassembled WGS sequence"/>
</dbReference>